<dbReference type="PROSITE" id="PS50086">
    <property type="entry name" value="TBC_RABGAP"/>
    <property type="match status" value="1"/>
</dbReference>
<dbReference type="PANTHER" id="PTHR20913:SF7">
    <property type="entry name" value="RE60063P"/>
    <property type="match status" value="1"/>
</dbReference>
<evidence type="ECO:0000256" key="1">
    <source>
        <dbReference type="ARBA" id="ARBA00022468"/>
    </source>
</evidence>
<comment type="caution">
    <text evidence="3">The sequence shown here is derived from an EMBL/GenBank/DDBJ whole genome shotgun (WGS) entry which is preliminary data.</text>
</comment>
<dbReference type="SUPFAM" id="SSF47923">
    <property type="entry name" value="Ypt/Rab-GAP domain of gyp1p"/>
    <property type="match status" value="2"/>
</dbReference>
<dbReference type="InterPro" id="IPR000195">
    <property type="entry name" value="Rab-GAP-TBC_dom"/>
</dbReference>
<sequence length="380" mass="43420">MEEKQFDLSDKRGAIGTACQAGDIEALVNLASSAGGLLDDDFRATAWPLLLGCTDRDAEEVVGGKWQDLPQHPDEEQVQKDVDRAFVYYPSNETQQSMQHKRTDLFELITSVLRGNPMLHYFQGYHDIVQVFLLVLGKEAALPAVSRISLLRIRDYMLSSLSPGLKQLHLIPAILQCSDPELAAHLEGTRPYFALSAALTLYAHDIQEYSDIARLYDFILAHEPVLTMYLFAALIISRRDEVLEIEHDDSDMLLFTLQKLPQPLDLQALIDRSLDIFRIYPPEKLTGPSWHKISSNSVLKTSRRHLREQNLDEARSLFKKQSQELAREEFTARVVKQVSRNRRPIMSFGATVLVGVLSYYLRKNGHIWALLYRLTENFYM</sequence>
<dbReference type="GO" id="GO:0006888">
    <property type="term" value="P:endoplasmic reticulum to Golgi vesicle-mediated transport"/>
    <property type="evidence" value="ECO:0007669"/>
    <property type="project" value="TreeGrafter"/>
</dbReference>
<dbReference type="Pfam" id="PF00566">
    <property type="entry name" value="RabGAP-TBC"/>
    <property type="match status" value="1"/>
</dbReference>
<evidence type="ECO:0000313" key="3">
    <source>
        <dbReference type="EMBL" id="KAK5950378.1"/>
    </source>
</evidence>
<dbReference type="Gene3D" id="1.10.8.1310">
    <property type="match status" value="1"/>
</dbReference>
<feature type="domain" description="Rab-GAP TBC" evidence="2">
    <location>
        <begin position="37"/>
        <end position="223"/>
    </location>
</feature>
<organism evidence="3 4">
    <name type="scientific">Knufia fluminis</name>
    <dbReference type="NCBI Taxonomy" id="191047"/>
    <lineage>
        <taxon>Eukaryota</taxon>
        <taxon>Fungi</taxon>
        <taxon>Dikarya</taxon>
        <taxon>Ascomycota</taxon>
        <taxon>Pezizomycotina</taxon>
        <taxon>Eurotiomycetes</taxon>
        <taxon>Chaetothyriomycetidae</taxon>
        <taxon>Chaetothyriales</taxon>
        <taxon>Trichomeriaceae</taxon>
        <taxon>Knufia</taxon>
    </lineage>
</organism>
<dbReference type="GO" id="GO:0005096">
    <property type="term" value="F:GTPase activator activity"/>
    <property type="evidence" value="ECO:0007669"/>
    <property type="project" value="UniProtKB-KW"/>
</dbReference>
<keyword evidence="1" id="KW-0343">GTPase activation</keyword>
<dbReference type="FunFam" id="1.10.472.80:FF:000060">
    <property type="entry name" value="TBC domain protein, putative"/>
    <property type="match status" value="1"/>
</dbReference>
<dbReference type="SMART" id="SM00164">
    <property type="entry name" value="TBC"/>
    <property type="match status" value="1"/>
</dbReference>
<protein>
    <submittedName>
        <fullName evidence="3">GTPase-activating protein gyp8</fullName>
    </submittedName>
</protein>
<dbReference type="Gene3D" id="1.10.472.80">
    <property type="entry name" value="Ypt/Rab-GAP domain of gyp1p, domain 3"/>
    <property type="match status" value="1"/>
</dbReference>
<evidence type="ECO:0000313" key="4">
    <source>
        <dbReference type="Proteomes" id="UP001316803"/>
    </source>
</evidence>
<dbReference type="EMBL" id="JAKLMC020000027">
    <property type="protein sequence ID" value="KAK5950378.1"/>
    <property type="molecule type" value="Genomic_DNA"/>
</dbReference>
<dbReference type="FunFam" id="1.10.8.1310:FF:000001">
    <property type="entry name" value="TBC1 domain family, member 20"/>
    <property type="match status" value="1"/>
</dbReference>
<dbReference type="GO" id="GO:0005789">
    <property type="term" value="C:endoplasmic reticulum membrane"/>
    <property type="evidence" value="ECO:0007669"/>
    <property type="project" value="TreeGrafter"/>
</dbReference>
<dbReference type="InterPro" id="IPR035969">
    <property type="entry name" value="Rab-GAP_TBC_sf"/>
</dbReference>
<dbReference type="Proteomes" id="UP001316803">
    <property type="component" value="Unassembled WGS sequence"/>
</dbReference>
<dbReference type="PANTHER" id="PTHR20913">
    <property type="entry name" value="TBC1 DOMAIN FAMILY MEMBER 20/GTPASE"/>
    <property type="match status" value="1"/>
</dbReference>
<keyword evidence="4" id="KW-1185">Reference proteome</keyword>
<name>A0AAN8EFL5_9EURO</name>
<gene>
    <name evidence="3" type="primary">GYP8</name>
    <name evidence="3" type="ORF">OHC33_008597</name>
</gene>
<evidence type="ECO:0000259" key="2">
    <source>
        <dbReference type="PROSITE" id="PS50086"/>
    </source>
</evidence>
<dbReference type="AlphaFoldDB" id="A0AAN8EFL5"/>
<accession>A0AAN8EFL5</accession>
<reference evidence="3 4" key="1">
    <citation type="submission" date="2022-12" db="EMBL/GenBank/DDBJ databases">
        <title>Genomic features and morphological characterization of a novel Knufia sp. strain isolated from spacecraft assembly facility.</title>
        <authorList>
            <person name="Teixeira M."/>
            <person name="Chander A.M."/>
            <person name="Stajich J.E."/>
            <person name="Venkateswaran K."/>
        </authorList>
    </citation>
    <scope>NUCLEOTIDE SEQUENCE [LARGE SCALE GENOMIC DNA]</scope>
    <source>
        <strain evidence="3 4">FJI-L2-BK-P2</strain>
    </source>
</reference>
<dbReference type="InterPro" id="IPR045913">
    <property type="entry name" value="TBC20/Gyp8-like"/>
</dbReference>
<proteinExistence type="predicted"/>